<feature type="compositionally biased region" description="Polar residues" evidence="1">
    <location>
        <begin position="754"/>
        <end position="765"/>
    </location>
</feature>
<gene>
    <name evidence="3" type="ORF">SeMB42_g01985</name>
</gene>
<keyword evidence="4" id="KW-1185">Reference proteome</keyword>
<keyword evidence="2" id="KW-1133">Transmembrane helix</keyword>
<feature type="transmembrane region" description="Helical" evidence="2">
    <location>
        <begin position="887"/>
        <end position="908"/>
    </location>
</feature>
<feature type="region of interest" description="Disordered" evidence="1">
    <location>
        <begin position="951"/>
        <end position="998"/>
    </location>
</feature>
<evidence type="ECO:0000313" key="4">
    <source>
        <dbReference type="Proteomes" id="UP000317494"/>
    </source>
</evidence>
<reference evidence="3 4" key="1">
    <citation type="journal article" date="2019" name="Sci. Rep.">
        <title>Comparative genomics of chytrid fungi reveal insights into the obligate biotrophic and pathogenic lifestyle of Synchytrium endobioticum.</title>
        <authorList>
            <person name="van de Vossenberg B.T.L.H."/>
            <person name="Warris S."/>
            <person name="Nguyen H.D.T."/>
            <person name="van Gent-Pelzer M.P.E."/>
            <person name="Joly D.L."/>
            <person name="van de Geest H.C."/>
            <person name="Bonants P.J.M."/>
            <person name="Smith D.S."/>
            <person name="Levesque C.A."/>
            <person name="van der Lee T.A.J."/>
        </authorList>
    </citation>
    <scope>NUCLEOTIDE SEQUENCE [LARGE SCALE GENOMIC DNA]</scope>
    <source>
        <strain evidence="3 4">MB42</strain>
    </source>
</reference>
<feature type="region of interest" description="Disordered" evidence="1">
    <location>
        <begin position="460"/>
        <end position="504"/>
    </location>
</feature>
<evidence type="ECO:0000256" key="1">
    <source>
        <dbReference type="SAM" id="MobiDB-lite"/>
    </source>
</evidence>
<sequence>MHVDGGVWTLDLPSEQVDCASPKESKIRKGNFKEAGQSDVIIVTAGAKQRQCETRVELVRRAPMLSVLWASLYRISALHAYFKASFLPISTTSNSVLCISQEVKVERLSRRRENPRKTDLRTASSFRATNGHCREYNMRGSIALVLVCILGYLAHPSECRSYKRGPDMIRSLPGNQAASTVRSYQNTNIKALMKRDDTDFGAAAGNHKVRDITKNEHLLALGVAVVMSGIIMMLVANAITRTRNKLPSVQRSLKSAFKNMKSRPVSQDPKLATPELPVHGRSTTRPEFQPGSADGVELPLSNPGPNNLDGASSSRDIRDASGASTHDSLPHLHIMAEVANPLPASMPAPYYQVSHPEMGLAPVSYMNQQRNPMDRYLYEKNANRNKIFVLNTRSSLYVAGSAILLVGVLFAALHAPGLIAGVLLVLGAGVVAHAMTSSIVYAVKNRILKQRANKYYKKLLKGSQPSQQQQQEGHDANPLHGDGHASVALHGPEEPVVPDRRPNRVPNVHIGGTVGISAGVSGGISGGMSGGISGGASARPVHRRRRDKILLLLCAVGALLLGSSSAYISDSIKDVATDVLLPPHHRAAGSMVEAKSLTKRSLSGLSVNDLIDNIFCNQYDFTHVEHLFGLSIPLTLAGVAILILLHPSVGFYIATMGIAVITIATALYAAKIVFNIFTMLKNRFWKKAGLKKKPQGSCCQGKKEKATSDPDNSPPGGNNGDPGTCGGLDESDAQYDNGRLGDSFKSMDPGPSNRGVSSPTMNAGLSRSPLDRVDSMKFSSYTPTAGPTGNDAPSSPRVCCGGYGSLSPKLIDCVLDLKTFCTNREMSRVTYPEVDTSPVHIPSIYSEVVAVGVPARHEAKIPTLPTAHRPYKTSSTNGVILSGSRNVLAAVSSVTMVVGLGFILANALPAVSGVVVTVGAVGLALVVASGVQEWYKGWKLARKQRYYNNIGQPPAAGPNSRPRSIPPVKPYRGPGGPDSRRFLPSAPPMPAFRGRRKR</sequence>
<accession>A0A507DHQ2</accession>
<feature type="compositionally biased region" description="Basic and acidic residues" evidence="1">
    <location>
        <begin position="472"/>
        <end position="483"/>
    </location>
</feature>
<feature type="transmembrane region" description="Helical" evidence="2">
    <location>
        <begin position="651"/>
        <end position="677"/>
    </location>
</feature>
<dbReference type="AlphaFoldDB" id="A0A507DHQ2"/>
<feature type="region of interest" description="Disordered" evidence="1">
    <location>
        <begin position="692"/>
        <end position="793"/>
    </location>
</feature>
<evidence type="ECO:0000313" key="3">
    <source>
        <dbReference type="EMBL" id="TPX51212.1"/>
    </source>
</evidence>
<evidence type="ECO:0000256" key="2">
    <source>
        <dbReference type="SAM" id="Phobius"/>
    </source>
</evidence>
<feature type="compositionally biased region" description="Polar residues" evidence="1">
    <location>
        <begin position="303"/>
        <end position="314"/>
    </location>
</feature>
<dbReference type="VEuPathDB" id="FungiDB:SeMB42_g01985"/>
<feature type="transmembrane region" description="Helical" evidence="2">
    <location>
        <begin position="419"/>
        <end position="443"/>
    </location>
</feature>
<protein>
    <submittedName>
        <fullName evidence="3">Uncharacterized protein</fullName>
    </submittedName>
</protein>
<feature type="compositionally biased region" description="Basic and acidic residues" evidence="1">
    <location>
        <begin position="491"/>
        <end position="502"/>
    </location>
</feature>
<feature type="compositionally biased region" description="Polar residues" evidence="1">
    <location>
        <begin position="777"/>
        <end position="793"/>
    </location>
</feature>
<keyword evidence="2" id="KW-0812">Transmembrane</keyword>
<name>A0A507DHQ2_9FUNG</name>
<comment type="caution">
    <text evidence="3">The sequence shown here is derived from an EMBL/GenBank/DDBJ whole genome shotgun (WGS) entry which is preliminary data.</text>
</comment>
<organism evidence="3 4">
    <name type="scientific">Synchytrium endobioticum</name>
    <dbReference type="NCBI Taxonomy" id="286115"/>
    <lineage>
        <taxon>Eukaryota</taxon>
        <taxon>Fungi</taxon>
        <taxon>Fungi incertae sedis</taxon>
        <taxon>Chytridiomycota</taxon>
        <taxon>Chytridiomycota incertae sedis</taxon>
        <taxon>Chytridiomycetes</taxon>
        <taxon>Synchytriales</taxon>
        <taxon>Synchytriaceae</taxon>
        <taxon>Synchytrium</taxon>
    </lineage>
</organism>
<feature type="transmembrane region" description="Helical" evidence="2">
    <location>
        <begin position="394"/>
        <end position="413"/>
    </location>
</feature>
<dbReference type="Proteomes" id="UP000317494">
    <property type="component" value="Unassembled WGS sequence"/>
</dbReference>
<feature type="transmembrane region" description="Helical" evidence="2">
    <location>
        <begin position="549"/>
        <end position="568"/>
    </location>
</feature>
<proteinExistence type="predicted"/>
<dbReference type="EMBL" id="QEAN01000057">
    <property type="protein sequence ID" value="TPX51212.1"/>
    <property type="molecule type" value="Genomic_DNA"/>
</dbReference>
<feature type="transmembrane region" description="Helical" evidence="2">
    <location>
        <begin position="218"/>
        <end position="239"/>
    </location>
</feature>
<keyword evidence="2" id="KW-0472">Membrane</keyword>
<feature type="transmembrane region" description="Helical" evidence="2">
    <location>
        <begin position="914"/>
        <end position="935"/>
    </location>
</feature>
<feature type="region of interest" description="Disordered" evidence="1">
    <location>
        <begin position="257"/>
        <end position="326"/>
    </location>
</feature>
<feature type="compositionally biased region" description="Gly residues" evidence="1">
    <location>
        <begin position="717"/>
        <end position="726"/>
    </location>
</feature>